<accession>A0ABU8TLK5</accession>
<gene>
    <name evidence="7" type="ORF">V6575_13175</name>
</gene>
<protein>
    <recommendedName>
        <fullName evidence="5">Citrate synthase</fullName>
    </recommendedName>
</protein>
<comment type="pathway">
    <text evidence="1">Carbohydrate metabolism; tricarboxylic acid cycle; isocitrate from oxaloacetate: step 1/2.</text>
</comment>
<comment type="catalytic activity">
    <reaction evidence="4">
        <text>oxaloacetate + acetyl-CoA + H2O = citrate + CoA + H(+)</text>
        <dbReference type="Rhea" id="RHEA:16845"/>
        <dbReference type="ChEBI" id="CHEBI:15377"/>
        <dbReference type="ChEBI" id="CHEBI:15378"/>
        <dbReference type="ChEBI" id="CHEBI:16452"/>
        <dbReference type="ChEBI" id="CHEBI:16947"/>
        <dbReference type="ChEBI" id="CHEBI:57287"/>
        <dbReference type="ChEBI" id="CHEBI:57288"/>
        <dbReference type="EC" id="2.3.3.16"/>
    </reaction>
</comment>
<dbReference type="PRINTS" id="PR00143">
    <property type="entry name" value="CITRTSNTHASE"/>
</dbReference>
<dbReference type="InterPro" id="IPR016142">
    <property type="entry name" value="Citrate_synth-like_lrg_a-sub"/>
</dbReference>
<evidence type="ECO:0000256" key="1">
    <source>
        <dbReference type="ARBA" id="ARBA00004751"/>
    </source>
</evidence>
<evidence type="ECO:0000313" key="7">
    <source>
        <dbReference type="EMBL" id="MEJ8475044.1"/>
    </source>
</evidence>
<dbReference type="PANTHER" id="PTHR11739">
    <property type="entry name" value="CITRATE SYNTHASE"/>
    <property type="match status" value="1"/>
</dbReference>
<evidence type="ECO:0000256" key="5">
    <source>
        <dbReference type="PIRNR" id="PIRNR001369"/>
    </source>
</evidence>
<evidence type="ECO:0000313" key="8">
    <source>
        <dbReference type="Proteomes" id="UP001385499"/>
    </source>
</evidence>
<dbReference type="EMBL" id="JBAKIA010000007">
    <property type="protein sequence ID" value="MEJ8475044.1"/>
    <property type="molecule type" value="Genomic_DNA"/>
</dbReference>
<reference evidence="7 8" key="1">
    <citation type="submission" date="2024-02" db="EMBL/GenBank/DDBJ databases">
        <title>Roseibium algae sp. nov., isolated from marine alga (Grateloupia sp.), showing potential in myo-inositol conversion.</title>
        <authorList>
            <person name="Wang Y."/>
        </authorList>
    </citation>
    <scope>NUCLEOTIDE SEQUENCE [LARGE SCALE GENOMIC DNA]</scope>
    <source>
        <strain evidence="7 8">H3510</strain>
    </source>
</reference>
<dbReference type="Gene3D" id="1.10.230.10">
    <property type="entry name" value="Cytochrome P450-Terp, domain 2"/>
    <property type="match status" value="1"/>
</dbReference>
<proteinExistence type="inferred from homology"/>
<dbReference type="SUPFAM" id="SSF48256">
    <property type="entry name" value="Citrate synthase"/>
    <property type="match status" value="1"/>
</dbReference>
<keyword evidence="7" id="KW-0012">Acyltransferase</keyword>
<comment type="similarity">
    <text evidence="2 5 6">Belongs to the citrate synthase family.</text>
</comment>
<dbReference type="GO" id="GO:0036440">
    <property type="term" value="F:citrate synthase activity"/>
    <property type="evidence" value="ECO:0007669"/>
    <property type="project" value="UniProtKB-EC"/>
</dbReference>
<dbReference type="InterPro" id="IPR036969">
    <property type="entry name" value="Citrate_synthase_sf"/>
</dbReference>
<dbReference type="Pfam" id="PF00285">
    <property type="entry name" value="Citrate_synt"/>
    <property type="match status" value="1"/>
</dbReference>
<evidence type="ECO:0000256" key="6">
    <source>
        <dbReference type="RuleBase" id="RU003406"/>
    </source>
</evidence>
<dbReference type="InterPro" id="IPR002020">
    <property type="entry name" value="Citrate_synthase"/>
</dbReference>
<sequence>MTRPLKHNDLHHNLAPAKAAGLEDITAAETTLSDVDGLNGNLVLRGMRIEDLAGKLPFENAVAHLWQELIPLPAPTLRHAFGQARLRAFSAVDSMLAADESLSIFERMRVGLSAMTITGDDLSPPIHVSGALPVLLASAYRIDQRQDPIAPNADLGTAHDMLRMLFDGPPADYKIATLDRYLVTILDHGLNASTFTARVIASTQADMRDSVVGAMSALKGPLHGGAPGPVLDMLDDIGTADNAEAWIETELGKGARLMGFGHRVYRTRDPRADVLKAGLAQLPQDNPKLVLAEAVEQAALKALAKAKPDRPLDTNVEFYTAVLLDAIGIDRRLFTPLFAVGRAPGWCAHVAEQQKYGKLIRPASRYVGP</sequence>
<dbReference type="Gene3D" id="1.10.580.10">
    <property type="entry name" value="Citrate Synthase, domain 1"/>
    <property type="match status" value="1"/>
</dbReference>
<dbReference type="Proteomes" id="UP001385499">
    <property type="component" value="Unassembled WGS sequence"/>
</dbReference>
<organism evidence="7 8">
    <name type="scientific">Roseibium algae</name>
    <dbReference type="NCBI Taxonomy" id="3123038"/>
    <lineage>
        <taxon>Bacteria</taxon>
        <taxon>Pseudomonadati</taxon>
        <taxon>Pseudomonadota</taxon>
        <taxon>Alphaproteobacteria</taxon>
        <taxon>Hyphomicrobiales</taxon>
        <taxon>Stappiaceae</taxon>
        <taxon>Roseibium</taxon>
    </lineage>
</organism>
<dbReference type="PANTHER" id="PTHR11739:SF23">
    <property type="entry name" value="CITRATE SYNTHASE 2-RELATED"/>
    <property type="match status" value="1"/>
</dbReference>
<dbReference type="PROSITE" id="PS00480">
    <property type="entry name" value="CITRATE_SYNTHASE"/>
    <property type="match status" value="1"/>
</dbReference>
<name>A0ABU8TLK5_9HYPH</name>
<evidence type="ECO:0000256" key="3">
    <source>
        <dbReference type="ARBA" id="ARBA00022679"/>
    </source>
</evidence>
<keyword evidence="3 5" id="KW-0808">Transferase</keyword>
<dbReference type="PIRSF" id="PIRSF001369">
    <property type="entry name" value="Citrate_synth"/>
    <property type="match status" value="1"/>
</dbReference>
<dbReference type="InterPro" id="IPR019810">
    <property type="entry name" value="Citrate_synthase_AS"/>
</dbReference>
<dbReference type="InterPro" id="IPR024176">
    <property type="entry name" value="Citrate_synthase_bac-typ"/>
</dbReference>
<comment type="caution">
    <text evidence="7">The sequence shown here is derived from an EMBL/GenBank/DDBJ whole genome shotgun (WGS) entry which is preliminary data.</text>
</comment>
<keyword evidence="8" id="KW-1185">Reference proteome</keyword>
<dbReference type="NCBIfam" id="NF009005">
    <property type="entry name" value="PRK12350.1"/>
    <property type="match status" value="1"/>
</dbReference>
<evidence type="ECO:0000256" key="4">
    <source>
        <dbReference type="ARBA" id="ARBA00049288"/>
    </source>
</evidence>
<dbReference type="RefSeq" id="WP_340274902.1">
    <property type="nucleotide sequence ID" value="NZ_JBAKIA010000007.1"/>
</dbReference>
<evidence type="ECO:0000256" key="2">
    <source>
        <dbReference type="ARBA" id="ARBA00010566"/>
    </source>
</evidence>
<dbReference type="InterPro" id="IPR016143">
    <property type="entry name" value="Citrate_synth-like_sm_a-sub"/>
</dbReference>